<evidence type="ECO:0000313" key="2">
    <source>
        <dbReference type="Proteomes" id="UP000283880"/>
    </source>
</evidence>
<gene>
    <name evidence="1" type="ORF">DWV29_04510</name>
</gene>
<protein>
    <submittedName>
        <fullName evidence="1">Uncharacterized protein</fullName>
    </submittedName>
</protein>
<comment type="caution">
    <text evidence="1">The sequence shown here is derived from an EMBL/GenBank/DDBJ whole genome shotgun (WGS) entry which is preliminary data.</text>
</comment>
<dbReference type="RefSeq" id="WP_007713907.1">
    <property type="nucleotide sequence ID" value="NZ_JAWYJI010000342.1"/>
</dbReference>
<organism evidence="1 2">
    <name type="scientific">Enterocloster asparagiformis</name>
    <dbReference type="NCBI Taxonomy" id="333367"/>
    <lineage>
        <taxon>Bacteria</taxon>
        <taxon>Bacillati</taxon>
        <taxon>Bacillota</taxon>
        <taxon>Clostridia</taxon>
        <taxon>Lachnospirales</taxon>
        <taxon>Lachnospiraceae</taxon>
        <taxon>Enterocloster</taxon>
    </lineage>
</organism>
<dbReference type="Proteomes" id="UP000283880">
    <property type="component" value="Unassembled WGS sequence"/>
</dbReference>
<proteinExistence type="predicted"/>
<accession>A0A413FJW4</accession>
<sequence length="186" mass="20923">MTDLECKINMMKEDCAELAVKLRPSAAFIRWEPVSRTSFRLTVDSVQFNRCRGLNPVRPLSYQVGAGEKDLPQPAGTVSFVVDFGARLHERPGPITVVFDRRVPHPNVFLSGGLCTGTQTDHTSLWEVVEKAFRVIIFDTKIARLDSIACSRHLDWYKQMKASGAFPTVDPALFFTGRQIRILNGR</sequence>
<reference evidence="1 2" key="1">
    <citation type="submission" date="2018-08" db="EMBL/GenBank/DDBJ databases">
        <title>A genome reference for cultivated species of the human gut microbiota.</title>
        <authorList>
            <person name="Zou Y."/>
            <person name="Xue W."/>
            <person name="Luo G."/>
        </authorList>
    </citation>
    <scope>NUCLEOTIDE SEQUENCE [LARGE SCALE GENOMIC DNA]</scope>
    <source>
        <strain evidence="1 2">AF04-15</strain>
    </source>
</reference>
<dbReference type="AlphaFoldDB" id="A0A413FJW4"/>
<dbReference type="EMBL" id="QSBM01000002">
    <property type="protein sequence ID" value="RGX32056.1"/>
    <property type="molecule type" value="Genomic_DNA"/>
</dbReference>
<evidence type="ECO:0000313" key="1">
    <source>
        <dbReference type="EMBL" id="RGX32056.1"/>
    </source>
</evidence>
<name>A0A413FJW4_9FIRM</name>